<protein>
    <submittedName>
        <fullName evidence="2">Uncharacterized protein</fullName>
    </submittedName>
</protein>
<evidence type="ECO:0000313" key="2">
    <source>
        <dbReference type="EMBL" id="OQE00413.1"/>
    </source>
</evidence>
<feature type="compositionally biased region" description="Polar residues" evidence="1">
    <location>
        <begin position="564"/>
        <end position="575"/>
    </location>
</feature>
<feature type="compositionally biased region" description="Low complexity" evidence="1">
    <location>
        <begin position="268"/>
        <end position="277"/>
    </location>
</feature>
<evidence type="ECO:0000313" key="3">
    <source>
        <dbReference type="Proteomes" id="UP000191518"/>
    </source>
</evidence>
<feature type="compositionally biased region" description="Basic and acidic residues" evidence="1">
    <location>
        <begin position="523"/>
        <end position="535"/>
    </location>
</feature>
<dbReference type="STRING" id="29845.A0A1V6RG88"/>
<proteinExistence type="predicted"/>
<feature type="compositionally biased region" description="Polar residues" evidence="1">
    <location>
        <begin position="211"/>
        <end position="225"/>
    </location>
</feature>
<dbReference type="Proteomes" id="UP000191518">
    <property type="component" value="Unassembled WGS sequence"/>
</dbReference>
<sequence>MSRSKGRNRHAKPVKQTQSPPASSSPSLVAKSGGRHYDKQKTSKRSPWSSKVFKKHELHSESPQVGSSDHPTTVYERVKPRPFDSSRVKAQGLGSSHEHSLTPPGRWKMVYESDFEFKYKDGAQAQTQLQSQLTLESPPSSAQKVPRPPKSISVSDHEYGHASYEASSWDTDVESERGRKPVSPPQRVVDLESVTPMSYRAQQHKTREISVFSSIPESESGQGSVLPSPALSERVVDDEIITPSFHPCYGQQARESSTSDTDNESEASSEPFPSSPSRHTTTVLKRKRSNTDVDSRRQAVPLPALASSEHQSRFESAPILSELLRSLLSALDRHMDSGPPARDIRSQPWRKARDAKPLAWPPQLYSVIGSESPSKAGSEPEYKQSASECESDSQSLCSSTMTTPLSSPNLPLVASRALSQVLPPLALPQRWLPRLKTPGQKSSLSPTVWTLRLRPKCDIRPAEISLMIDGNKFRRLFEEFPPAAHENTEFMFSDDSDDSDFELPEAKLCRLSLSRKFSGQEQLTEREESLERGEPPELEESSSEQEESSVPEQWTESKVLPDPDQSSEAEQSSDPRQLPDPEPVLDLAPLLDLVKLAEREPLPALDRSSDPERSSGPESEHPRTPISIRDQLPLRGSRQLDKRIEMEIAIDKEENPKYWGTSFLREYERI</sequence>
<feature type="compositionally biased region" description="Acidic residues" evidence="1">
    <location>
        <begin position="536"/>
        <end position="549"/>
    </location>
</feature>
<feature type="compositionally biased region" description="Polar residues" evidence="1">
    <location>
        <begin position="61"/>
        <end position="71"/>
    </location>
</feature>
<feature type="region of interest" description="Disordered" evidence="1">
    <location>
        <begin position="122"/>
        <end position="314"/>
    </location>
</feature>
<feature type="compositionally biased region" description="Low complexity" evidence="1">
    <location>
        <begin position="584"/>
        <end position="594"/>
    </location>
</feature>
<keyword evidence="3" id="KW-1185">Reference proteome</keyword>
<gene>
    <name evidence="2" type="ORF">PENVUL_c052G03449</name>
</gene>
<organism evidence="2 3">
    <name type="scientific">Penicillium vulpinum</name>
    <dbReference type="NCBI Taxonomy" id="29845"/>
    <lineage>
        <taxon>Eukaryota</taxon>
        <taxon>Fungi</taxon>
        <taxon>Dikarya</taxon>
        <taxon>Ascomycota</taxon>
        <taxon>Pezizomycotina</taxon>
        <taxon>Eurotiomycetes</taxon>
        <taxon>Eurotiomycetidae</taxon>
        <taxon>Eurotiales</taxon>
        <taxon>Aspergillaceae</taxon>
        <taxon>Penicillium</taxon>
    </lineage>
</organism>
<feature type="compositionally biased region" description="Polar residues" evidence="1">
    <location>
        <begin position="384"/>
        <end position="402"/>
    </location>
</feature>
<feature type="compositionally biased region" description="Low complexity" evidence="1">
    <location>
        <begin position="123"/>
        <end position="141"/>
    </location>
</feature>
<feature type="compositionally biased region" description="Basic and acidic residues" evidence="1">
    <location>
        <begin position="595"/>
        <end position="623"/>
    </location>
</feature>
<feature type="region of interest" description="Disordered" evidence="1">
    <location>
        <begin position="520"/>
        <end position="638"/>
    </location>
</feature>
<feature type="region of interest" description="Disordered" evidence="1">
    <location>
        <begin position="333"/>
        <end position="402"/>
    </location>
</feature>
<dbReference type="AlphaFoldDB" id="A0A1V6RG88"/>
<feature type="compositionally biased region" description="Basic residues" evidence="1">
    <location>
        <begin position="1"/>
        <end position="13"/>
    </location>
</feature>
<feature type="region of interest" description="Disordered" evidence="1">
    <location>
        <begin position="1"/>
        <end position="105"/>
    </location>
</feature>
<evidence type="ECO:0000256" key="1">
    <source>
        <dbReference type="SAM" id="MobiDB-lite"/>
    </source>
</evidence>
<dbReference type="EMBL" id="MDYP01000052">
    <property type="protein sequence ID" value="OQE00413.1"/>
    <property type="molecule type" value="Genomic_DNA"/>
</dbReference>
<comment type="caution">
    <text evidence="2">The sequence shown here is derived from an EMBL/GenBank/DDBJ whole genome shotgun (WGS) entry which is preliminary data.</text>
</comment>
<feature type="compositionally biased region" description="Basic and acidic residues" evidence="1">
    <location>
        <begin position="76"/>
        <end position="87"/>
    </location>
</feature>
<accession>A0A1V6RG88</accession>
<name>A0A1V6RG88_9EURO</name>
<reference evidence="3" key="1">
    <citation type="journal article" date="2017" name="Nat. Microbiol.">
        <title>Global analysis of biosynthetic gene clusters reveals vast potential of secondary metabolite production in Penicillium species.</title>
        <authorList>
            <person name="Nielsen J.C."/>
            <person name="Grijseels S."/>
            <person name="Prigent S."/>
            <person name="Ji B."/>
            <person name="Dainat J."/>
            <person name="Nielsen K.F."/>
            <person name="Frisvad J.C."/>
            <person name="Workman M."/>
            <person name="Nielsen J."/>
        </authorList>
    </citation>
    <scope>NUCLEOTIDE SEQUENCE [LARGE SCALE GENOMIC DNA]</scope>
    <source>
        <strain evidence="3">IBT 29486</strain>
    </source>
</reference>